<feature type="compositionally biased region" description="Basic and acidic residues" evidence="1">
    <location>
        <begin position="1"/>
        <end position="16"/>
    </location>
</feature>
<proteinExistence type="predicted"/>
<evidence type="ECO:0000256" key="1">
    <source>
        <dbReference type="SAM" id="MobiDB-lite"/>
    </source>
</evidence>
<name>A0A5C8ZDE3_9ACTN</name>
<feature type="compositionally biased region" description="Polar residues" evidence="1">
    <location>
        <begin position="117"/>
        <end position="126"/>
    </location>
</feature>
<dbReference type="OrthoDB" id="3265533at2"/>
<evidence type="ECO:0000256" key="2">
    <source>
        <dbReference type="SAM" id="Phobius"/>
    </source>
</evidence>
<accession>A0A5C8ZDE3</accession>
<keyword evidence="2" id="KW-0812">Transmembrane</keyword>
<comment type="caution">
    <text evidence="3">The sequence shown here is derived from an EMBL/GenBank/DDBJ whole genome shotgun (WGS) entry which is preliminary data.</text>
</comment>
<feature type="region of interest" description="Disordered" evidence="1">
    <location>
        <begin position="115"/>
        <end position="152"/>
    </location>
</feature>
<reference evidence="3 4" key="1">
    <citation type="submission" date="2019-07" db="EMBL/GenBank/DDBJ databases">
        <title>Quadrisphaera sp. strain DD2A genome sequencing and assembly.</title>
        <authorList>
            <person name="Kim I."/>
        </authorList>
    </citation>
    <scope>NUCLEOTIDE SEQUENCE [LARGE SCALE GENOMIC DNA]</scope>
    <source>
        <strain evidence="3 4">DD2A</strain>
    </source>
</reference>
<protein>
    <submittedName>
        <fullName evidence="3">Uncharacterized protein</fullName>
    </submittedName>
</protein>
<dbReference type="RefSeq" id="WP_147927315.1">
    <property type="nucleotide sequence ID" value="NZ_VKAC01000009.1"/>
</dbReference>
<feature type="region of interest" description="Disordered" evidence="1">
    <location>
        <begin position="1"/>
        <end position="31"/>
    </location>
</feature>
<feature type="transmembrane region" description="Helical" evidence="2">
    <location>
        <begin position="206"/>
        <end position="228"/>
    </location>
</feature>
<feature type="compositionally biased region" description="Low complexity" evidence="1">
    <location>
        <begin position="141"/>
        <end position="152"/>
    </location>
</feature>
<keyword evidence="2" id="KW-0472">Membrane</keyword>
<dbReference type="Proteomes" id="UP000321234">
    <property type="component" value="Unassembled WGS sequence"/>
</dbReference>
<feature type="compositionally biased region" description="Basic residues" evidence="1">
    <location>
        <begin position="17"/>
        <end position="31"/>
    </location>
</feature>
<keyword evidence="4" id="KW-1185">Reference proteome</keyword>
<evidence type="ECO:0000313" key="4">
    <source>
        <dbReference type="Proteomes" id="UP000321234"/>
    </source>
</evidence>
<dbReference type="EMBL" id="VKAC01000009">
    <property type="protein sequence ID" value="TXR55309.1"/>
    <property type="molecule type" value="Genomic_DNA"/>
</dbReference>
<keyword evidence="2" id="KW-1133">Transmembrane helix</keyword>
<dbReference type="AlphaFoldDB" id="A0A5C8ZDE3"/>
<organism evidence="3 4">
    <name type="scientific">Quadrisphaera setariae</name>
    <dbReference type="NCBI Taxonomy" id="2593304"/>
    <lineage>
        <taxon>Bacteria</taxon>
        <taxon>Bacillati</taxon>
        <taxon>Actinomycetota</taxon>
        <taxon>Actinomycetes</taxon>
        <taxon>Kineosporiales</taxon>
        <taxon>Kineosporiaceae</taxon>
        <taxon>Quadrisphaera</taxon>
    </lineage>
</organism>
<sequence>MSGLPTRRETRREAHPQPRRAARRERRPISRRWSRGRPAALALLSVLLLAAGAMLATVARPVERTTAELPSGALSAPLVVLSPQLLGAHGGEVVVSARGDGPVLVASGSAGDVQAWSRGTTTSSATGLDDDGGVRVERADGSAPAPDPAGSDLWTARQRGDGSAQLALDAATAPGPAAQAVLVASDGTAPAPSRVEVTWSSRPVPLLAVLLLAAGAMCGAGAVLSALTSAGLLRRGQRTGTEVLS</sequence>
<evidence type="ECO:0000313" key="3">
    <source>
        <dbReference type="EMBL" id="TXR55309.1"/>
    </source>
</evidence>
<gene>
    <name evidence="3" type="ORF">FMM08_15710</name>
</gene>